<dbReference type="Proteomes" id="UP000245698">
    <property type="component" value="Unassembled WGS sequence"/>
</dbReference>
<keyword evidence="2" id="KW-1185">Reference proteome</keyword>
<evidence type="ECO:0000313" key="2">
    <source>
        <dbReference type="Proteomes" id="UP000245698"/>
    </source>
</evidence>
<sequence>MPRCRISAKRVEVRATLSGPIAAPPSTANQEIEVTTAMREAGVAVLWESGIVDGRLGADILLVAEIYLAMVSCLERLFPITRRYAGVPRLGGISL</sequence>
<dbReference type="AlphaFoldDB" id="A0A2P9APP3"/>
<accession>A0A2P9APP3</accession>
<dbReference type="EMBL" id="FUIG01000042">
    <property type="protein sequence ID" value="SJM33130.1"/>
    <property type="molecule type" value="Genomic_DNA"/>
</dbReference>
<name>A0A2P9APP3_9HYPH</name>
<reference evidence="2" key="1">
    <citation type="submission" date="2016-12" db="EMBL/GenBank/DDBJ databases">
        <authorList>
            <person name="Brunel B."/>
        </authorList>
    </citation>
    <scope>NUCLEOTIDE SEQUENCE [LARGE SCALE GENOMIC DNA]</scope>
</reference>
<gene>
    <name evidence="1" type="ORF">BQ8482_340026</name>
</gene>
<evidence type="ECO:0000313" key="1">
    <source>
        <dbReference type="EMBL" id="SJM33130.1"/>
    </source>
</evidence>
<proteinExistence type="predicted"/>
<organism evidence="1 2">
    <name type="scientific">Mesorhizobium delmotii</name>
    <dbReference type="NCBI Taxonomy" id="1631247"/>
    <lineage>
        <taxon>Bacteria</taxon>
        <taxon>Pseudomonadati</taxon>
        <taxon>Pseudomonadota</taxon>
        <taxon>Alphaproteobacteria</taxon>
        <taxon>Hyphomicrobiales</taxon>
        <taxon>Phyllobacteriaceae</taxon>
        <taxon>Mesorhizobium</taxon>
    </lineage>
</organism>
<protein>
    <submittedName>
        <fullName evidence="1">Uncharacterized protein</fullName>
    </submittedName>
</protein>